<evidence type="ECO:0000256" key="3">
    <source>
        <dbReference type="SAM" id="Phobius"/>
    </source>
</evidence>
<dbReference type="InterPro" id="IPR036770">
    <property type="entry name" value="Ankyrin_rpt-contain_sf"/>
</dbReference>
<feature type="transmembrane region" description="Helical" evidence="3">
    <location>
        <begin position="548"/>
        <end position="566"/>
    </location>
</feature>
<dbReference type="Pfam" id="PF12796">
    <property type="entry name" value="Ank_2"/>
    <property type="match status" value="1"/>
</dbReference>
<dbReference type="SUPFAM" id="SSF48403">
    <property type="entry name" value="Ankyrin repeat"/>
    <property type="match status" value="2"/>
</dbReference>
<feature type="compositionally biased region" description="Basic and acidic residues" evidence="2">
    <location>
        <begin position="261"/>
        <end position="275"/>
    </location>
</feature>
<evidence type="ECO:0000259" key="4">
    <source>
        <dbReference type="Pfam" id="PF13962"/>
    </source>
</evidence>
<feature type="compositionally biased region" description="Basic and acidic residues" evidence="2">
    <location>
        <begin position="377"/>
        <end position="396"/>
    </location>
</feature>
<evidence type="ECO:0000313" key="5">
    <source>
        <dbReference type="EMBL" id="RZB63716.1"/>
    </source>
</evidence>
<name>A0A445GR41_GLYSO</name>
<dbReference type="GO" id="GO:0005886">
    <property type="term" value="C:plasma membrane"/>
    <property type="evidence" value="ECO:0007669"/>
    <property type="project" value="UniProtKB-SubCell"/>
</dbReference>
<dbReference type="Pfam" id="PF13962">
    <property type="entry name" value="PGG"/>
    <property type="match status" value="1"/>
</dbReference>
<keyword evidence="3" id="KW-0472">Membrane</keyword>
<dbReference type="EMBL" id="QZWG01000015">
    <property type="protein sequence ID" value="RZB63716.1"/>
    <property type="molecule type" value="Genomic_DNA"/>
</dbReference>
<dbReference type="Proteomes" id="UP000289340">
    <property type="component" value="Chromosome 15"/>
</dbReference>
<proteinExistence type="predicted"/>
<protein>
    <recommendedName>
        <fullName evidence="4">PGG domain-containing protein</fullName>
    </recommendedName>
</protein>
<reference evidence="5 6" key="1">
    <citation type="submission" date="2018-09" db="EMBL/GenBank/DDBJ databases">
        <title>A high-quality reference genome of wild soybean provides a powerful tool to mine soybean genomes.</title>
        <authorList>
            <person name="Xie M."/>
            <person name="Chung C.Y.L."/>
            <person name="Li M.-W."/>
            <person name="Wong F.-L."/>
            <person name="Chan T.-F."/>
            <person name="Lam H.-M."/>
        </authorList>
    </citation>
    <scope>NUCLEOTIDE SEQUENCE [LARGE SCALE GENOMIC DNA]</scope>
    <source>
        <strain evidence="6">cv. W05</strain>
        <tissue evidence="5">Hypocotyl of etiolated seedlings</tissue>
    </source>
</reference>
<dbReference type="SMR" id="A0A445GR41"/>
<dbReference type="InterPro" id="IPR002110">
    <property type="entry name" value="Ankyrin_rpt"/>
</dbReference>
<comment type="subcellular location">
    <subcellularLocation>
        <location evidence="1">Cell membrane</location>
        <topology evidence="1">Peripheral membrane protein</topology>
        <orientation evidence="1">Cytoplasmic side</orientation>
    </subcellularLocation>
</comment>
<dbReference type="FunFam" id="1.25.40.20:FF:000679">
    <property type="entry name" value="Uncharacterized protein"/>
    <property type="match status" value="1"/>
</dbReference>
<dbReference type="SMART" id="SM00248">
    <property type="entry name" value="ANK"/>
    <property type="match status" value="5"/>
</dbReference>
<keyword evidence="3" id="KW-0812">Transmembrane</keyword>
<dbReference type="Gramene" id="XM_028347694.1">
    <property type="protein sequence ID" value="XP_028203495.1"/>
    <property type="gene ID" value="LOC114387496"/>
</dbReference>
<accession>A0A445GR41</accession>
<dbReference type="PANTHER" id="PTHR24177:SF215">
    <property type="entry name" value="PGG DOMAIN-CONTAINING PROTEIN"/>
    <property type="match status" value="1"/>
</dbReference>
<feature type="region of interest" description="Disordered" evidence="2">
    <location>
        <begin position="368"/>
        <end position="398"/>
    </location>
</feature>
<feature type="transmembrane region" description="Helical" evidence="3">
    <location>
        <begin position="630"/>
        <end position="652"/>
    </location>
</feature>
<evidence type="ECO:0000256" key="1">
    <source>
        <dbReference type="ARBA" id="ARBA00004413"/>
    </source>
</evidence>
<comment type="caution">
    <text evidence="5">The sequence shown here is derived from an EMBL/GenBank/DDBJ whole genome shotgun (WGS) entry which is preliminary data.</text>
</comment>
<keyword evidence="3" id="KW-1133">Transmembrane helix</keyword>
<organism evidence="5 6">
    <name type="scientific">Glycine soja</name>
    <name type="common">Wild soybean</name>
    <dbReference type="NCBI Taxonomy" id="3848"/>
    <lineage>
        <taxon>Eukaryota</taxon>
        <taxon>Viridiplantae</taxon>
        <taxon>Streptophyta</taxon>
        <taxon>Embryophyta</taxon>
        <taxon>Tracheophyta</taxon>
        <taxon>Spermatophyta</taxon>
        <taxon>Magnoliopsida</taxon>
        <taxon>eudicotyledons</taxon>
        <taxon>Gunneridae</taxon>
        <taxon>Pentapetalae</taxon>
        <taxon>rosids</taxon>
        <taxon>fabids</taxon>
        <taxon>Fabales</taxon>
        <taxon>Fabaceae</taxon>
        <taxon>Papilionoideae</taxon>
        <taxon>50 kb inversion clade</taxon>
        <taxon>NPAAA clade</taxon>
        <taxon>indigoferoid/millettioid clade</taxon>
        <taxon>Phaseoleae</taxon>
        <taxon>Glycine</taxon>
        <taxon>Glycine subgen. Soja</taxon>
    </lineage>
</organism>
<dbReference type="InterPro" id="IPR026961">
    <property type="entry name" value="PGG_dom"/>
</dbReference>
<dbReference type="Gene3D" id="1.25.40.20">
    <property type="entry name" value="Ankyrin repeat-containing domain"/>
    <property type="match status" value="2"/>
</dbReference>
<evidence type="ECO:0000313" key="6">
    <source>
        <dbReference type="Proteomes" id="UP000289340"/>
    </source>
</evidence>
<evidence type="ECO:0000256" key="2">
    <source>
        <dbReference type="SAM" id="MobiDB-lite"/>
    </source>
</evidence>
<gene>
    <name evidence="5" type="ORF">D0Y65_040352</name>
</gene>
<keyword evidence="6" id="KW-1185">Reference proteome</keyword>
<feature type="transmembrane region" description="Helical" evidence="3">
    <location>
        <begin position="664"/>
        <end position="685"/>
    </location>
</feature>
<dbReference type="PANTHER" id="PTHR24177">
    <property type="entry name" value="CASKIN"/>
    <property type="match status" value="1"/>
</dbReference>
<feature type="transmembrane region" description="Helical" evidence="3">
    <location>
        <begin position="586"/>
        <end position="609"/>
    </location>
</feature>
<feature type="region of interest" description="Disordered" evidence="2">
    <location>
        <begin position="261"/>
        <end position="307"/>
    </location>
</feature>
<feature type="domain" description="PGG" evidence="4">
    <location>
        <begin position="539"/>
        <end position="649"/>
    </location>
</feature>
<dbReference type="AlphaFoldDB" id="A0A445GR41"/>
<sequence>MRELQIGRKKLEMTRHSVALIEKMKKPYILAKRYEWEEFGRFFNKHKDLLDKQIDLHHSTPLHYAAHCGNPTMYREMIEWVGEGDIKRVLRLQDDMGNTPLHEVAFTGEVEMTKSILEHEEEEGPNQQYEPLLRMRNKLGETAVYRAAALGKTDLLSFFLQDLGADAHRDIHFHRKGDKMSILHTAVIDQFFGTALWILERYEHLAYEKEDNELTTLQLLAKMPSTFKSQTQMGPLKNFIYLLLPNFQDYKYYNQNKEYTTKKEDLESGREDKNEPSPTQMKLEDNTREGQILKSGGKARRNEPPTTQRKLSAFSWMWYTMWKIMAKEWKEIDKLWRKKEMHNLAKELVNLLAQKDYSWRNTAIARDRTVSMGRSQQEGKPKEIKGKQEEGEKQEGASKPTYTPLLMAACNGITEIVEVIIHFHPHSIEHVSDDEQNILYMAVKHRQKKIYQILKKLKMVRSLAGKIDKESNTVLHYTAEFQGGSQPGFALQLQEELHWFDRIEKRLPYHYTIHKNQYNKTAKQLFVEKHEALLNDAREWIKETAQSCSAVAVLVATVVFAAAYTVPGGTDDNGFPRFLHETIFMVFTIMDIVALVSSLGSVIMFLSILTSPCEMWDFRKSLPRKLNTGFALLFFSMATTMLSFSATILINIKLEKNKWTSSLTYAAAFFPVCIFALVQFPLYVAMKGCVRSMLRNLKKIIPRFLLNLLKKSRRKKLWDI</sequence>